<dbReference type="PANTHER" id="PTHR11576">
    <property type="entry name" value="ZONA PELLUCIDA SPERM-BINDING PROTEIN 3"/>
    <property type="match status" value="1"/>
</dbReference>
<evidence type="ECO:0000259" key="4">
    <source>
        <dbReference type="PROSITE" id="PS51034"/>
    </source>
</evidence>
<evidence type="ECO:0000313" key="5">
    <source>
        <dbReference type="Ensembl" id="ENSNFUP00015000240.1"/>
    </source>
</evidence>
<reference evidence="5" key="2">
    <citation type="submission" date="2025-08" db="UniProtKB">
        <authorList>
            <consortium name="Ensembl"/>
        </authorList>
    </citation>
    <scope>IDENTIFICATION</scope>
</reference>
<protein>
    <submittedName>
        <fullName evidence="5">Zona pellucida glycoprotein 3c</fullName>
    </submittedName>
</protein>
<evidence type="ECO:0000313" key="6">
    <source>
        <dbReference type="Proteomes" id="UP000694548"/>
    </source>
</evidence>
<dbReference type="FunFam" id="2.60.40.4100:FF:000002">
    <property type="entry name" value="Zona pellucida sperm-binding protein 3"/>
    <property type="match status" value="1"/>
</dbReference>
<dbReference type="InterPro" id="IPR055355">
    <property type="entry name" value="ZP-C"/>
</dbReference>
<evidence type="ECO:0000256" key="1">
    <source>
        <dbReference type="ARBA" id="ARBA00023157"/>
    </source>
</evidence>
<evidence type="ECO:0000256" key="3">
    <source>
        <dbReference type="SAM" id="SignalP"/>
    </source>
</evidence>
<sequence>MKMVPLNVKLVFVVFCSACSGVLVKDFESERERGKSVRNDEGFSSKPGFLGRSAEPSAEKAMELPEFLTIPVSSDHKEDLKPEIGVRQIPGWLQKVLLGIPPTIPQAAAGADESDVIGVRCYLDRLYVRVRREIFRSEDAHKYLTLGSCPVNQGYKEYYYLLYSLKSDCGFKIEVDLAKFKISPPLRRMKACFQSVKPLVISSFLSFRLFYSYKVGFHPKVQGGTVYKKLQANSSFFICPQDASGALITSSKIYNLGDVMHFEASVRDKTEFREKRIYINKCFVTTSPDPYSHPRYTLIDNQGCMMDGKVVTQSKFLSGDSKMIQKFSVGAFIFRQGVSSTSPQVTQFFMHCEVSAGPLAPTPSAKACSYDQASQQWKELYGKDCVCACCESACPSADLPGEFNKSPRTSSPLAPGRLPLVGMDLRKKSVC</sequence>
<feature type="domain" description="ZP" evidence="4">
    <location>
        <begin position="120"/>
        <end position="375"/>
    </location>
</feature>
<dbReference type="GO" id="GO:0031012">
    <property type="term" value="C:extracellular matrix"/>
    <property type="evidence" value="ECO:0007669"/>
    <property type="project" value="TreeGrafter"/>
</dbReference>
<dbReference type="AlphaFoldDB" id="A0A8C6K597"/>
<feature type="chain" id="PRO_5034081502" evidence="3">
    <location>
        <begin position="22"/>
        <end position="431"/>
    </location>
</feature>
<dbReference type="GO" id="GO:2000344">
    <property type="term" value="P:positive regulation of acrosome reaction"/>
    <property type="evidence" value="ECO:0007669"/>
    <property type="project" value="TreeGrafter"/>
</dbReference>
<dbReference type="GO" id="GO:0007339">
    <property type="term" value="P:binding of sperm to zona pellucida"/>
    <property type="evidence" value="ECO:0007669"/>
    <property type="project" value="TreeGrafter"/>
</dbReference>
<dbReference type="Pfam" id="PF00100">
    <property type="entry name" value="Zona_pellucida"/>
    <property type="match status" value="1"/>
</dbReference>
<dbReference type="Proteomes" id="UP000694548">
    <property type="component" value="Chromosome sgr02"/>
</dbReference>
<dbReference type="Gene3D" id="2.60.40.4100">
    <property type="entry name" value="Zona pellucida, ZP-C domain"/>
    <property type="match status" value="1"/>
</dbReference>
<keyword evidence="3" id="KW-0732">Signal</keyword>
<proteinExistence type="predicted"/>
<evidence type="ECO:0000256" key="2">
    <source>
        <dbReference type="SAM" id="MobiDB-lite"/>
    </source>
</evidence>
<dbReference type="InterPro" id="IPR042235">
    <property type="entry name" value="ZP-C_dom"/>
</dbReference>
<dbReference type="Ensembl" id="ENSNFUT00015000291.1">
    <property type="protein sequence ID" value="ENSNFUP00015000240.1"/>
    <property type="gene ID" value="ENSNFUG00015000211.1"/>
</dbReference>
<accession>A0A8C6K597</accession>
<dbReference type="InterPro" id="IPR001507">
    <property type="entry name" value="ZP_dom"/>
</dbReference>
<dbReference type="GO" id="GO:0035803">
    <property type="term" value="P:egg coat formation"/>
    <property type="evidence" value="ECO:0007669"/>
    <property type="project" value="TreeGrafter"/>
</dbReference>
<reference evidence="5" key="3">
    <citation type="submission" date="2025-09" db="UniProtKB">
        <authorList>
            <consortium name="Ensembl"/>
        </authorList>
    </citation>
    <scope>IDENTIFICATION</scope>
</reference>
<name>A0A8C6K597_NOTFU</name>
<organism evidence="5 6">
    <name type="scientific">Nothobranchius furzeri</name>
    <name type="common">Turquoise killifish</name>
    <dbReference type="NCBI Taxonomy" id="105023"/>
    <lineage>
        <taxon>Eukaryota</taxon>
        <taxon>Metazoa</taxon>
        <taxon>Chordata</taxon>
        <taxon>Craniata</taxon>
        <taxon>Vertebrata</taxon>
        <taxon>Euteleostomi</taxon>
        <taxon>Actinopterygii</taxon>
        <taxon>Neopterygii</taxon>
        <taxon>Teleostei</taxon>
        <taxon>Neoteleostei</taxon>
        <taxon>Acanthomorphata</taxon>
        <taxon>Ovalentaria</taxon>
        <taxon>Atherinomorphae</taxon>
        <taxon>Cyprinodontiformes</taxon>
        <taxon>Nothobranchiidae</taxon>
        <taxon>Nothobranchius</taxon>
    </lineage>
</organism>
<keyword evidence="6" id="KW-1185">Reference proteome</keyword>
<dbReference type="GO" id="GO:0032190">
    <property type="term" value="F:acrosin binding"/>
    <property type="evidence" value="ECO:0007669"/>
    <property type="project" value="TreeGrafter"/>
</dbReference>
<dbReference type="PROSITE" id="PS51034">
    <property type="entry name" value="ZP_2"/>
    <property type="match status" value="1"/>
</dbReference>
<feature type="region of interest" description="Disordered" evidence="2">
    <location>
        <begin position="35"/>
        <end position="56"/>
    </location>
</feature>
<feature type="signal peptide" evidence="3">
    <location>
        <begin position="1"/>
        <end position="21"/>
    </location>
</feature>
<dbReference type="PANTHER" id="PTHR11576:SF26">
    <property type="entry name" value="ZONA PELLUCIDA GLYCOPROTEIN 3D TANDEM DUPLICATE 2"/>
    <property type="match status" value="1"/>
</dbReference>
<dbReference type="GeneTree" id="ENSGT01030000234567"/>
<reference evidence="5" key="1">
    <citation type="submission" date="2014-08" db="EMBL/GenBank/DDBJ databases">
        <authorList>
            <person name="Senf B."/>
            <person name="Petzold A."/>
            <person name="Downie B.R."/>
            <person name="Koch P."/>
            <person name="Platzer M."/>
        </authorList>
    </citation>
    <scope>NUCLEOTIDE SEQUENCE [LARGE SCALE GENOMIC DNA]</scope>
    <source>
        <strain evidence="5">GRZ</strain>
    </source>
</reference>
<keyword evidence="1" id="KW-1015">Disulfide bond</keyword>